<evidence type="ECO:0000313" key="1">
    <source>
        <dbReference type="EMBL" id="ANP86512.1"/>
    </source>
</evidence>
<reference evidence="1 2" key="1">
    <citation type="submission" date="2016-06" db="EMBL/GenBank/DDBJ databases">
        <title>Microsymbionts genomes from the relict species Vavilovia formosa.</title>
        <authorList>
            <person name="Chirak E."/>
            <person name="Kimeklis A."/>
            <person name="Andronov E."/>
        </authorList>
    </citation>
    <scope>NUCLEOTIDE SEQUENCE [LARGE SCALE GENOMIC DNA]</scope>
    <source>
        <strain evidence="1 2">Vaf10</strain>
    </source>
</reference>
<organism evidence="1 2">
    <name type="scientific">Rhizobium leguminosarum</name>
    <dbReference type="NCBI Taxonomy" id="384"/>
    <lineage>
        <taxon>Bacteria</taxon>
        <taxon>Pseudomonadati</taxon>
        <taxon>Pseudomonadota</taxon>
        <taxon>Alphaproteobacteria</taxon>
        <taxon>Hyphomicrobiales</taxon>
        <taxon>Rhizobiaceae</taxon>
        <taxon>Rhizobium/Agrobacterium group</taxon>
        <taxon>Rhizobium</taxon>
    </lineage>
</organism>
<dbReference type="AlphaFoldDB" id="A0A1B1C9P9"/>
<accession>A0A1B1C9P9</accession>
<sequence length="91" mass="9557">MDMGILAEQLKNQKEAQVPQGIIDTITTSDTTKLVKPIRAFMVTAPGNVSVLMNDGSSGIYPGCVAGTQYMGKILRINTTGTTATGIKGLL</sequence>
<protein>
    <submittedName>
        <fullName evidence="1">Uncharacterized protein</fullName>
    </submittedName>
</protein>
<evidence type="ECO:0000313" key="2">
    <source>
        <dbReference type="Proteomes" id="UP000092691"/>
    </source>
</evidence>
<name>A0A1B1C9P9_RHILE</name>
<gene>
    <name evidence="1" type="ORF">BA011_12770</name>
</gene>
<dbReference type="Proteomes" id="UP000092691">
    <property type="component" value="Chromosome"/>
</dbReference>
<dbReference type="OrthoDB" id="7916272at2"/>
<dbReference type="EMBL" id="CP016286">
    <property type="protein sequence ID" value="ANP86512.1"/>
    <property type="molecule type" value="Genomic_DNA"/>
</dbReference>
<proteinExistence type="predicted"/>
<dbReference type="RefSeq" id="WP_065280743.1">
    <property type="nucleotide sequence ID" value="NZ_CP016286.1"/>
</dbReference>